<dbReference type="GO" id="GO:0072344">
    <property type="term" value="P:rescue of stalled ribosome"/>
    <property type="evidence" value="ECO:0007669"/>
    <property type="project" value="UniProtKB-UniRule"/>
</dbReference>
<dbReference type="GO" id="GO:0004519">
    <property type="term" value="F:endonuclease activity"/>
    <property type="evidence" value="ECO:0007669"/>
    <property type="project" value="UniProtKB-UniRule"/>
</dbReference>
<comment type="similarity">
    <text evidence="9">Belongs to the DNA mismatch repair MutS family. MutS2 subfamily.</text>
</comment>
<feature type="coiled-coil region" evidence="10">
    <location>
        <begin position="508"/>
        <end position="535"/>
    </location>
</feature>
<dbReference type="InterPro" id="IPR036187">
    <property type="entry name" value="DNA_mismatch_repair_MutS_sf"/>
</dbReference>
<keyword evidence="8 9" id="KW-0238">DNA-binding</keyword>
<evidence type="ECO:0000259" key="11">
    <source>
        <dbReference type="PROSITE" id="PS50828"/>
    </source>
</evidence>
<dbReference type="PROSITE" id="PS50828">
    <property type="entry name" value="SMR"/>
    <property type="match status" value="1"/>
</dbReference>
<gene>
    <name evidence="9" type="primary">mutS2</name>
    <name evidence="9" type="synonym">rqcU</name>
    <name evidence="12" type="ORF">FM121_03835</name>
</gene>
<dbReference type="InterPro" id="IPR046893">
    <property type="entry name" value="MSSS"/>
</dbReference>
<keyword evidence="13" id="KW-1185">Reference proteome</keyword>
<dbReference type="AlphaFoldDB" id="A0A1X6WLK2"/>
<dbReference type="RefSeq" id="WP_086950835.1">
    <property type="nucleotide sequence ID" value="NZ_FWFD01000007.1"/>
</dbReference>
<dbReference type="Pfam" id="PF01713">
    <property type="entry name" value="Smr"/>
    <property type="match status" value="1"/>
</dbReference>
<feature type="coiled-coil region" evidence="10">
    <location>
        <begin position="561"/>
        <end position="599"/>
    </location>
</feature>
<dbReference type="Gene3D" id="3.30.1370.110">
    <property type="match status" value="1"/>
</dbReference>
<dbReference type="HAMAP" id="MF_00092">
    <property type="entry name" value="MutS2"/>
    <property type="match status" value="1"/>
</dbReference>
<dbReference type="EC" id="3.6.4.-" evidence="9"/>
<keyword evidence="6 9" id="KW-0067">ATP-binding</keyword>
<feature type="domain" description="Smr" evidence="11">
    <location>
        <begin position="715"/>
        <end position="789"/>
    </location>
</feature>
<name>A0A1X6WLK2_9ENTE</name>
<dbReference type="PIRSF" id="PIRSF005814">
    <property type="entry name" value="MutS_YshD"/>
    <property type="match status" value="1"/>
</dbReference>
<comment type="subunit">
    <text evidence="9">Homodimer. Binds to stalled ribosomes, contacting rRNA.</text>
</comment>
<dbReference type="SUPFAM" id="SSF48334">
    <property type="entry name" value="DNA repair protein MutS, domain III"/>
    <property type="match status" value="1"/>
</dbReference>
<dbReference type="SUPFAM" id="SSF52540">
    <property type="entry name" value="P-loop containing nucleoside triphosphate hydrolases"/>
    <property type="match status" value="1"/>
</dbReference>
<dbReference type="PROSITE" id="PS00486">
    <property type="entry name" value="DNA_MISMATCH_REPAIR_2"/>
    <property type="match status" value="1"/>
</dbReference>
<dbReference type="EMBL" id="FWFD01000007">
    <property type="protein sequence ID" value="SLM85204.1"/>
    <property type="molecule type" value="Genomic_DNA"/>
</dbReference>
<evidence type="ECO:0000256" key="3">
    <source>
        <dbReference type="ARBA" id="ARBA00022741"/>
    </source>
</evidence>
<dbReference type="Proteomes" id="UP000195918">
    <property type="component" value="Unassembled WGS sequence"/>
</dbReference>
<dbReference type="Pfam" id="PF20297">
    <property type="entry name" value="MSSS"/>
    <property type="match status" value="1"/>
</dbReference>
<comment type="function">
    <text evidence="9">Endonuclease that is involved in the suppression of homologous recombination and thus may have a key role in the control of bacterial genetic diversity.</text>
</comment>
<keyword evidence="4 9" id="KW-0255">Endonuclease</keyword>
<keyword evidence="10" id="KW-0175">Coiled coil</keyword>
<reference evidence="13" key="1">
    <citation type="submission" date="2017-02" db="EMBL/GenBank/DDBJ databases">
        <authorList>
            <person name="Dridi B."/>
        </authorList>
    </citation>
    <scope>NUCLEOTIDE SEQUENCE [LARGE SCALE GENOMIC DNA]</scope>
    <source>
        <strain evidence="13">bH819</strain>
    </source>
</reference>
<dbReference type="InterPro" id="IPR005747">
    <property type="entry name" value="MutS2"/>
</dbReference>
<evidence type="ECO:0000256" key="10">
    <source>
        <dbReference type="SAM" id="Coils"/>
    </source>
</evidence>
<dbReference type="GO" id="GO:0006298">
    <property type="term" value="P:mismatch repair"/>
    <property type="evidence" value="ECO:0007669"/>
    <property type="project" value="InterPro"/>
</dbReference>
<evidence type="ECO:0000256" key="1">
    <source>
        <dbReference type="ARBA" id="ARBA00022722"/>
    </source>
</evidence>
<dbReference type="GO" id="GO:0043023">
    <property type="term" value="F:ribosomal large subunit binding"/>
    <property type="evidence" value="ECO:0007669"/>
    <property type="project" value="UniProtKB-UniRule"/>
</dbReference>
<dbReference type="SMART" id="SM00534">
    <property type="entry name" value="MUTSac"/>
    <property type="match status" value="1"/>
</dbReference>
<accession>A0A1X6WLK2</accession>
<evidence type="ECO:0000313" key="12">
    <source>
        <dbReference type="EMBL" id="SLM85204.1"/>
    </source>
</evidence>
<dbReference type="PANTHER" id="PTHR48466">
    <property type="entry name" value="OS10G0509000 PROTEIN-RELATED"/>
    <property type="match status" value="1"/>
</dbReference>
<keyword evidence="3 9" id="KW-0547">Nucleotide-binding</keyword>
<dbReference type="Pfam" id="PF00488">
    <property type="entry name" value="MutS_V"/>
    <property type="match status" value="1"/>
</dbReference>
<dbReference type="InterPro" id="IPR027417">
    <property type="entry name" value="P-loop_NTPase"/>
</dbReference>
<keyword evidence="5 9" id="KW-0378">Hydrolase</keyword>
<keyword evidence="1 9" id="KW-0540">Nuclease</keyword>
<evidence type="ECO:0000256" key="2">
    <source>
        <dbReference type="ARBA" id="ARBA00022730"/>
    </source>
</evidence>
<dbReference type="GO" id="GO:0005524">
    <property type="term" value="F:ATP binding"/>
    <property type="evidence" value="ECO:0007669"/>
    <property type="project" value="UniProtKB-UniRule"/>
</dbReference>
<evidence type="ECO:0000256" key="9">
    <source>
        <dbReference type="HAMAP-Rule" id="MF_00092"/>
    </source>
</evidence>
<protein>
    <recommendedName>
        <fullName evidence="9">Endonuclease MutS2</fullName>
        <ecNumber evidence="9">3.1.-.-</ecNumber>
    </recommendedName>
    <alternativeName>
        <fullName evidence="9">Ribosome-associated protein quality control-upstream factor</fullName>
        <shortName evidence="9">RQC-upstream factor</shortName>
        <shortName evidence="9">RqcU</shortName>
        <ecNumber evidence="9">3.6.4.-</ecNumber>
    </alternativeName>
</protein>
<dbReference type="NCBIfam" id="TIGR01069">
    <property type="entry name" value="mutS2"/>
    <property type="match status" value="1"/>
</dbReference>
<comment type="function">
    <text evidence="9">Acts as a ribosome collision sensor, splitting the ribosome into its 2 subunits. Detects stalled/collided 70S ribosomes which it binds and splits by an ATP-hydrolysis driven conformational change. Acts upstream of the ribosome quality control system (RQC), a ribosome-associated complex that mediates the extraction of incompletely synthesized nascent chains from stalled ribosomes and their subsequent degradation. Probably generates substrates for RQC.</text>
</comment>
<proteinExistence type="inferred from homology"/>
<dbReference type="PANTHER" id="PTHR48466:SF2">
    <property type="entry name" value="OS10G0509000 PROTEIN"/>
    <property type="match status" value="1"/>
</dbReference>
<dbReference type="SMART" id="SM00463">
    <property type="entry name" value="SMR"/>
    <property type="match status" value="1"/>
</dbReference>
<dbReference type="InterPro" id="IPR002625">
    <property type="entry name" value="Smr_dom"/>
</dbReference>
<dbReference type="Gene3D" id="3.40.50.300">
    <property type="entry name" value="P-loop containing nucleotide triphosphate hydrolases"/>
    <property type="match status" value="1"/>
</dbReference>
<dbReference type="GO" id="GO:0045910">
    <property type="term" value="P:negative regulation of DNA recombination"/>
    <property type="evidence" value="ECO:0007669"/>
    <property type="project" value="InterPro"/>
</dbReference>
<evidence type="ECO:0000256" key="8">
    <source>
        <dbReference type="ARBA" id="ARBA00023125"/>
    </source>
</evidence>
<dbReference type="GO" id="GO:0019843">
    <property type="term" value="F:rRNA binding"/>
    <property type="evidence" value="ECO:0007669"/>
    <property type="project" value="UniProtKB-UniRule"/>
</dbReference>
<evidence type="ECO:0000256" key="6">
    <source>
        <dbReference type="ARBA" id="ARBA00022840"/>
    </source>
</evidence>
<keyword evidence="7 9" id="KW-0694">RNA-binding</keyword>
<dbReference type="SUPFAM" id="SSF160443">
    <property type="entry name" value="SMR domain-like"/>
    <property type="match status" value="1"/>
</dbReference>
<dbReference type="GO" id="GO:0140664">
    <property type="term" value="F:ATP-dependent DNA damage sensor activity"/>
    <property type="evidence" value="ECO:0007669"/>
    <property type="project" value="InterPro"/>
</dbReference>
<evidence type="ECO:0000256" key="5">
    <source>
        <dbReference type="ARBA" id="ARBA00022801"/>
    </source>
</evidence>
<keyword evidence="2 9" id="KW-0699">rRNA-binding</keyword>
<dbReference type="CDD" id="cd03280">
    <property type="entry name" value="ABC_MutS2"/>
    <property type="match status" value="1"/>
</dbReference>
<evidence type="ECO:0000313" key="13">
    <source>
        <dbReference type="Proteomes" id="UP000195918"/>
    </source>
</evidence>
<dbReference type="OrthoDB" id="9808166at2"/>
<dbReference type="SMART" id="SM00533">
    <property type="entry name" value="MUTSd"/>
    <property type="match status" value="1"/>
</dbReference>
<evidence type="ECO:0000256" key="4">
    <source>
        <dbReference type="ARBA" id="ARBA00022759"/>
    </source>
</evidence>
<dbReference type="InterPro" id="IPR036063">
    <property type="entry name" value="Smr_dom_sf"/>
</dbReference>
<feature type="binding site" evidence="9">
    <location>
        <begin position="334"/>
        <end position="341"/>
    </location>
    <ligand>
        <name>ATP</name>
        <dbReference type="ChEBI" id="CHEBI:30616"/>
    </ligand>
</feature>
<sequence length="789" mass="88778">MNKKIMQTLEFDKVKQMLTQHIVTKLGEEHILQLTPLNDFEKIEEHLIETRDAFHVLRLRGGIPIPVLENIKPHMKRIEIGATLNGVELAQVGRVLRTVTELQRFFEELREIDIELERLYDWNDKMIALPELSKEIRIAIDEDGRVTDEASPALKGVRQSIKRSEQGIKEQLDNILRGGSSKYLSDTIVTMRNDRYVIPVKSEYRGQFGGVVHDQSASGQTVFVEPRQVVELNNKLRQHQIAERQEIERILAVLSNELDPFRQEILQNAFVLGKLDFINAKALFGKTIKGIVPALSQDKEVCLKQARHPLIAPEKVVANDIIIGKDYQAIVITGPNTGGKTITLKTLGLLQLMGQAGLPIPAHEDSMIGVFSEVYADIGDEQSIEQNLSTFSSHMTNIVDILKHLDENSLVLFDELGAGTDPQEGAALAISILDQVGQTGSYVMATTHYPELKVYGYNRAGTINASMEFDVDTLSPTYRLLIGIPGRSNAFEISKRLGLSQEIIEQSKQIIDGESQDLNEMISDLENQRKMTETEYLEMRHHVDESESLHQDLKEAYEVFFEEREKELNKAKIKANEIIEEAEKKAEDLIKDIRQMQLRSNTSSNVKEHELIDVKSQLSGLKHDEQHLTKNKVLQKAKDKKTFKVGDDVLVETFGQRGTLISKTGNKEWQVQLGILKMKVSEDNMTLLAPEKEPTMRMTIKSDGGGSRQSVKTQLDLRGKRYEEAVAEVDQYIDAALLAGYPQVTIVHGRGTGAIKNGVHDYLKNNSRVKKYEYAPANQGGDGATIVSF</sequence>
<dbReference type="FunFam" id="3.40.50.300:FF:000830">
    <property type="entry name" value="Endonuclease MutS2"/>
    <property type="match status" value="1"/>
</dbReference>
<dbReference type="GO" id="GO:0030983">
    <property type="term" value="F:mismatched DNA binding"/>
    <property type="evidence" value="ECO:0007669"/>
    <property type="project" value="InterPro"/>
</dbReference>
<evidence type="ECO:0000256" key="7">
    <source>
        <dbReference type="ARBA" id="ARBA00022884"/>
    </source>
</evidence>
<organism evidence="12 13">
    <name type="scientific">Vagococcus fluvialis bH819</name>
    <dbReference type="NCBI Taxonomy" id="1255619"/>
    <lineage>
        <taxon>Bacteria</taxon>
        <taxon>Bacillati</taxon>
        <taxon>Bacillota</taxon>
        <taxon>Bacilli</taxon>
        <taxon>Lactobacillales</taxon>
        <taxon>Enterococcaceae</taxon>
        <taxon>Vagococcus</taxon>
    </lineage>
</organism>
<dbReference type="InterPro" id="IPR045076">
    <property type="entry name" value="MutS"/>
</dbReference>
<dbReference type="GO" id="GO:0016887">
    <property type="term" value="F:ATP hydrolysis activity"/>
    <property type="evidence" value="ECO:0007669"/>
    <property type="project" value="InterPro"/>
</dbReference>
<dbReference type="InterPro" id="IPR007696">
    <property type="entry name" value="DNA_mismatch_repair_MutS_core"/>
</dbReference>
<dbReference type="InterPro" id="IPR000432">
    <property type="entry name" value="DNA_mismatch_repair_MutS_C"/>
</dbReference>
<dbReference type="EC" id="3.1.-.-" evidence="9"/>